<keyword evidence="1" id="KW-0472">Membrane</keyword>
<accession>A0A197K0T1</accession>
<reference evidence="2 3" key="1">
    <citation type="submission" date="2016-05" db="EMBL/GenBank/DDBJ databases">
        <title>Genome sequencing reveals origins of a unique bacterial endosymbiosis in the earliest lineages of terrestrial Fungi.</title>
        <authorList>
            <consortium name="DOE Joint Genome Institute"/>
            <person name="Uehling J."/>
            <person name="Gryganskyi A."/>
            <person name="Hameed K."/>
            <person name="Tschaplinski T."/>
            <person name="Misztal P."/>
            <person name="Wu S."/>
            <person name="Desiro A."/>
            <person name="Vande Pol N."/>
            <person name="Du Z.-Y."/>
            <person name="Zienkiewicz A."/>
            <person name="Zienkiewicz K."/>
            <person name="Morin E."/>
            <person name="Tisserant E."/>
            <person name="Splivallo R."/>
            <person name="Hainaut M."/>
            <person name="Henrissat B."/>
            <person name="Ohm R."/>
            <person name="Kuo A."/>
            <person name="Yan J."/>
            <person name="Lipzen A."/>
            <person name="Nolan M."/>
            <person name="Labutti K."/>
            <person name="Barry K."/>
            <person name="Goldstein A."/>
            <person name="Labbe J."/>
            <person name="Schadt C."/>
            <person name="Tuskan G."/>
            <person name="Grigoriev I."/>
            <person name="Martin F."/>
            <person name="Vilgalys R."/>
            <person name="Bonito G."/>
        </authorList>
    </citation>
    <scope>NUCLEOTIDE SEQUENCE [LARGE SCALE GENOMIC DNA]</scope>
    <source>
        <strain evidence="2 3">AG-77</strain>
    </source>
</reference>
<feature type="transmembrane region" description="Helical" evidence="1">
    <location>
        <begin position="12"/>
        <end position="32"/>
    </location>
</feature>
<evidence type="ECO:0000256" key="1">
    <source>
        <dbReference type="SAM" id="Phobius"/>
    </source>
</evidence>
<keyword evidence="1" id="KW-0812">Transmembrane</keyword>
<evidence type="ECO:0000313" key="3">
    <source>
        <dbReference type="Proteomes" id="UP000078512"/>
    </source>
</evidence>
<proteinExistence type="predicted"/>
<keyword evidence="3" id="KW-1185">Reference proteome</keyword>
<feature type="transmembrane region" description="Helical" evidence="1">
    <location>
        <begin position="38"/>
        <end position="60"/>
    </location>
</feature>
<gene>
    <name evidence="2" type="ORF">K457DRAFT_425713</name>
</gene>
<organism evidence="2 3">
    <name type="scientific">Linnemannia elongata AG-77</name>
    <dbReference type="NCBI Taxonomy" id="1314771"/>
    <lineage>
        <taxon>Eukaryota</taxon>
        <taxon>Fungi</taxon>
        <taxon>Fungi incertae sedis</taxon>
        <taxon>Mucoromycota</taxon>
        <taxon>Mortierellomycotina</taxon>
        <taxon>Mortierellomycetes</taxon>
        <taxon>Mortierellales</taxon>
        <taxon>Mortierellaceae</taxon>
        <taxon>Linnemannia</taxon>
    </lineage>
</organism>
<name>A0A197K0T1_9FUNG</name>
<dbReference type="AlphaFoldDB" id="A0A197K0T1"/>
<protein>
    <submittedName>
        <fullName evidence="2">Uncharacterized protein</fullName>
    </submittedName>
</protein>
<keyword evidence="1" id="KW-1133">Transmembrane helix</keyword>
<evidence type="ECO:0000313" key="2">
    <source>
        <dbReference type="EMBL" id="OAQ30813.1"/>
    </source>
</evidence>
<sequence>MTERRPNERLGATALLNNLPFLVFISPSPRLLLLLHSLLFFFFLPTCIVPSFFFSFLFSYTASSKLHLQLCRLFPHVPYHTSTHKHTNKHITTNSFFCAFRHKKKILKNKPKIIKKI</sequence>
<dbReference type="Proteomes" id="UP000078512">
    <property type="component" value="Unassembled WGS sequence"/>
</dbReference>
<dbReference type="EMBL" id="KV442033">
    <property type="protein sequence ID" value="OAQ30813.1"/>
    <property type="molecule type" value="Genomic_DNA"/>
</dbReference>